<keyword evidence="1" id="KW-1133">Transmembrane helix</keyword>
<name>A0A9X2EG41_9SPHN</name>
<comment type="caution">
    <text evidence="2">The sequence shown here is derived from an EMBL/GenBank/DDBJ whole genome shotgun (WGS) entry which is preliminary data.</text>
</comment>
<dbReference type="Proteomes" id="UP001155128">
    <property type="component" value="Unassembled WGS sequence"/>
</dbReference>
<keyword evidence="1" id="KW-0812">Transmembrane</keyword>
<accession>A0A9X2EG41</accession>
<sequence>MIEDPGAERRAQAGVDGIALLLLGRWLRFWGFILGATFLLGMVEDQLMPIFYIALAFAGIMLIIILATRRMISSKLSQGRPPIIETEAREVEIEPDMIDITPEKRDQ</sequence>
<evidence type="ECO:0000313" key="3">
    <source>
        <dbReference type="Proteomes" id="UP001155128"/>
    </source>
</evidence>
<protein>
    <submittedName>
        <fullName evidence="2">Uncharacterized protein</fullName>
    </submittedName>
</protein>
<organism evidence="2 3">
    <name type="scientific">Sphingomicrobium sediminis</name>
    <dbReference type="NCBI Taxonomy" id="2950949"/>
    <lineage>
        <taxon>Bacteria</taxon>
        <taxon>Pseudomonadati</taxon>
        <taxon>Pseudomonadota</taxon>
        <taxon>Alphaproteobacteria</taxon>
        <taxon>Sphingomonadales</taxon>
        <taxon>Sphingomonadaceae</taxon>
        <taxon>Sphingomicrobium</taxon>
    </lineage>
</organism>
<evidence type="ECO:0000256" key="1">
    <source>
        <dbReference type="SAM" id="Phobius"/>
    </source>
</evidence>
<keyword evidence="1" id="KW-0472">Membrane</keyword>
<reference evidence="2" key="1">
    <citation type="submission" date="2022-06" db="EMBL/GenBank/DDBJ databases">
        <title>Sphingomicrobium sedimins sp. nov., a marine bacterium isolated from tidal flat.</title>
        <authorList>
            <person name="Kim C.-H."/>
            <person name="Yoo Y."/>
            <person name="Kim J.-J."/>
        </authorList>
    </citation>
    <scope>NUCLEOTIDE SEQUENCE</scope>
    <source>
        <strain evidence="2">GRR-S6-50</strain>
    </source>
</reference>
<keyword evidence="3" id="KW-1185">Reference proteome</keyword>
<dbReference type="EMBL" id="JAMSHT010000001">
    <property type="protein sequence ID" value="MCM8556895.1"/>
    <property type="molecule type" value="Genomic_DNA"/>
</dbReference>
<dbReference type="AlphaFoldDB" id="A0A9X2EG41"/>
<gene>
    <name evidence="2" type="ORF">NDO55_03575</name>
</gene>
<feature type="transmembrane region" description="Helical" evidence="1">
    <location>
        <begin position="26"/>
        <end position="43"/>
    </location>
</feature>
<proteinExistence type="predicted"/>
<evidence type="ECO:0000313" key="2">
    <source>
        <dbReference type="EMBL" id="MCM8556895.1"/>
    </source>
</evidence>
<dbReference type="RefSeq" id="WP_252112488.1">
    <property type="nucleotide sequence ID" value="NZ_JAMSHT010000001.1"/>
</dbReference>
<feature type="transmembrane region" description="Helical" evidence="1">
    <location>
        <begin position="49"/>
        <end position="68"/>
    </location>
</feature>